<evidence type="ECO:0000313" key="2">
    <source>
        <dbReference type="EMBL" id="EUN31752.1"/>
    </source>
</evidence>
<dbReference type="InterPro" id="IPR052985">
    <property type="entry name" value="CoA-trans_III_biosynth/detox"/>
</dbReference>
<protein>
    <submittedName>
        <fullName evidence="2">Uncharacterized protein</fullName>
    </submittedName>
</protein>
<dbReference type="OrthoDB" id="2308815at2759"/>
<evidence type="ECO:0000313" key="3">
    <source>
        <dbReference type="Proteomes" id="UP000054337"/>
    </source>
</evidence>
<organism evidence="2 3">
    <name type="scientific">Bipolaris victoriae (strain FI3)</name>
    <name type="common">Victoria blight of oats agent</name>
    <name type="synonym">Cochliobolus victoriae</name>
    <dbReference type="NCBI Taxonomy" id="930091"/>
    <lineage>
        <taxon>Eukaryota</taxon>
        <taxon>Fungi</taxon>
        <taxon>Dikarya</taxon>
        <taxon>Ascomycota</taxon>
        <taxon>Pezizomycotina</taxon>
        <taxon>Dothideomycetes</taxon>
        <taxon>Pleosporomycetidae</taxon>
        <taxon>Pleosporales</taxon>
        <taxon>Pleosporineae</taxon>
        <taxon>Pleosporaceae</taxon>
        <taxon>Bipolaris</taxon>
    </lineage>
</organism>
<name>W7F7A1_BIPV3</name>
<dbReference type="Proteomes" id="UP000054337">
    <property type="component" value="Unassembled WGS sequence"/>
</dbReference>
<proteinExistence type="inferred from homology"/>
<dbReference type="HOGENOM" id="CLU_021588_1_1_1"/>
<comment type="similarity">
    <text evidence="1">Belongs to the CoA-transferase III family.</text>
</comment>
<sequence length="524" mass="59018">MYGPTSGLRPDMWSCRGHPALSLLGSIALDRLPLYLDVSSVTNLGQTRPLTRPRLLHFKQPRLREAHQFASRINFEGSALSSIVINWRFAESIASLKAFEACILSALLKRKYSVELSGANINTDHGQLFFTFALIWTINSASEASISLSKNISSLDQLIPNYDFHKLSSSLYRLSATNIYRTRDRRFFHLHCSMNPDPTLKSLGDLQHLVSDVYKQAGVVTETVDSFRATEHGKANAHVGLFEIQSVLNPSHRPSWWPPTAETSPSRPLAGLKVVGLIRIIAAPAVTRGLAELGASVMWVTSPNLIDYSFLHIDLNWGCRPGVLDKYGFGVGDIIDLVRDRARGKISVCEDSYGWHGPWSDRSGWQQISDACVGIPAGFGKALGLKDNEPVTPVFPNSDYMTVISGVCAVLCTLIPRAEQSGEYPDRIWQDVWKRNGKQVFRSYHNLNYTFPRYFEMMTKNSKIFDQNYFEDRQSRAIDATVRTVKPIVKFNNNEIQLRYNVGMRGNRKDAPRWPQDMMTEVVE</sequence>
<dbReference type="AlphaFoldDB" id="W7F7A1"/>
<dbReference type="GO" id="GO:0003824">
    <property type="term" value="F:catalytic activity"/>
    <property type="evidence" value="ECO:0007669"/>
    <property type="project" value="InterPro"/>
</dbReference>
<dbReference type="Gene3D" id="3.40.50.10540">
    <property type="entry name" value="Crotonobetainyl-coa:carnitine coa-transferase, domain 1"/>
    <property type="match status" value="2"/>
</dbReference>
<dbReference type="RefSeq" id="XP_014561354.1">
    <property type="nucleotide sequence ID" value="XM_014705868.1"/>
</dbReference>
<accession>W7F7A1</accession>
<dbReference type="Pfam" id="PF02515">
    <property type="entry name" value="CoA_transf_3"/>
    <property type="match status" value="1"/>
</dbReference>
<dbReference type="PANTHER" id="PTHR48229">
    <property type="entry name" value="CAIB/BAIF FAMILY ENZYME (AFU_ORTHOLOGUE AFUA_1G05360)-RELATED"/>
    <property type="match status" value="1"/>
</dbReference>
<dbReference type="InterPro" id="IPR003673">
    <property type="entry name" value="CoA-Trfase_fam_III"/>
</dbReference>
<dbReference type="GeneID" id="26255280"/>
<reference evidence="2 3" key="1">
    <citation type="journal article" date="2013" name="PLoS Genet.">
        <title>Comparative genome structure, secondary metabolite, and effector coding capacity across Cochliobolus pathogens.</title>
        <authorList>
            <person name="Condon B.J."/>
            <person name="Leng Y."/>
            <person name="Wu D."/>
            <person name="Bushley K.E."/>
            <person name="Ohm R.A."/>
            <person name="Otillar R."/>
            <person name="Martin J."/>
            <person name="Schackwitz W."/>
            <person name="Grimwood J."/>
            <person name="MohdZainudin N."/>
            <person name="Xue C."/>
            <person name="Wang R."/>
            <person name="Manning V.A."/>
            <person name="Dhillon B."/>
            <person name="Tu Z.J."/>
            <person name="Steffenson B.J."/>
            <person name="Salamov A."/>
            <person name="Sun H."/>
            <person name="Lowry S."/>
            <person name="LaButti K."/>
            <person name="Han J."/>
            <person name="Copeland A."/>
            <person name="Lindquist E."/>
            <person name="Barry K."/>
            <person name="Schmutz J."/>
            <person name="Baker S.E."/>
            <person name="Ciuffetti L.M."/>
            <person name="Grigoriev I.V."/>
            <person name="Zhong S."/>
            <person name="Turgeon B.G."/>
        </authorList>
    </citation>
    <scope>NUCLEOTIDE SEQUENCE [LARGE SCALE GENOMIC DNA]</scope>
    <source>
        <strain evidence="2 3">FI3</strain>
    </source>
</reference>
<evidence type="ECO:0000256" key="1">
    <source>
        <dbReference type="ARBA" id="ARBA00008383"/>
    </source>
</evidence>
<dbReference type="EMBL" id="KI968697">
    <property type="protein sequence ID" value="EUN31752.1"/>
    <property type="molecule type" value="Genomic_DNA"/>
</dbReference>
<gene>
    <name evidence="2" type="ORF">COCVIDRAFT_33692</name>
</gene>
<dbReference type="PANTHER" id="PTHR48229:SF2">
    <property type="entry name" value="CAIB_BAIF FAMILY PROTEIN"/>
    <property type="match status" value="1"/>
</dbReference>
<keyword evidence="3" id="KW-1185">Reference proteome</keyword>
<dbReference type="SUPFAM" id="SSF89796">
    <property type="entry name" value="CoA-transferase family III (CaiB/BaiF)"/>
    <property type="match status" value="2"/>
</dbReference>
<dbReference type="InterPro" id="IPR023606">
    <property type="entry name" value="CoA-Trfase_III_dom_1_sf"/>
</dbReference>